<protein>
    <recommendedName>
        <fullName evidence="8">NPP1-like protein</fullName>
    </recommendedName>
</protein>
<evidence type="ECO:0000313" key="6">
    <source>
        <dbReference type="EMBL" id="POM58637.1"/>
    </source>
</evidence>
<comment type="similarity">
    <text evidence="2">Belongs to the Necrosis inducing protein (NPP1) family.</text>
</comment>
<dbReference type="PANTHER" id="PTHR33657">
    <property type="entry name" value="DOMAIN PROTEIN, PUTATIVE (AFU_ORTHOLOGUE AFUA_5G00600)-RELATED"/>
    <property type="match status" value="1"/>
</dbReference>
<evidence type="ECO:0000256" key="4">
    <source>
        <dbReference type="ARBA" id="ARBA00023026"/>
    </source>
</evidence>
<keyword evidence="5" id="KW-0732">Signal</keyword>
<accession>A0A2P4WZB4</accession>
<dbReference type="Pfam" id="PF05630">
    <property type="entry name" value="NPP1"/>
    <property type="match status" value="1"/>
</dbReference>
<dbReference type="PANTHER" id="PTHR33657:SF8">
    <property type="entry name" value="DOMAIN PROTEIN, PUTATIVE (AFU_ORTHOLOGUE AFUA_5G00600)-RELATED"/>
    <property type="match status" value="1"/>
</dbReference>
<reference evidence="6 7" key="1">
    <citation type="journal article" date="2017" name="Genome Biol. Evol.">
        <title>Phytophthora megakarya and P. palmivora, closely related causal agents of cacao black pod rot, underwent increases in genome sizes and gene numbers by different mechanisms.</title>
        <authorList>
            <person name="Ali S.S."/>
            <person name="Shao J."/>
            <person name="Lary D.J."/>
            <person name="Kronmiller B."/>
            <person name="Shen D."/>
            <person name="Strem M.D."/>
            <person name="Amoako-Attah I."/>
            <person name="Akrofi A.Y."/>
            <person name="Begoude B.A."/>
            <person name="Ten Hoopen G.M."/>
            <person name="Coulibaly K."/>
            <person name="Kebe B.I."/>
            <person name="Melnick R.L."/>
            <person name="Guiltinan M.J."/>
            <person name="Tyler B.M."/>
            <person name="Meinhardt L.W."/>
            <person name="Bailey B.A."/>
        </authorList>
    </citation>
    <scope>NUCLEOTIDE SEQUENCE [LARGE SCALE GENOMIC DNA]</scope>
    <source>
        <strain evidence="7">sbr112.9</strain>
    </source>
</reference>
<feature type="chain" id="PRO_5015162045" description="NPP1-like protein" evidence="5">
    <location>
        <begin position="20"/>
        <end position="252"/>
    </location>
</feature>
<dbReference type="OrthoDB" id="147163at2759"/>
<keyword evidence="3" id="KW-0964">Secreted</keyword>
<dbReference type="PIRSF" id="PIRSF029958">
    <property type="entry name" value="Necrosis-inducing_protein"/>
    <property type="match status" value="1"/>
</dbReference>
<gene>
    <name evidence="6" type="ORF">PHPALM_36688</name>
</gene>
<dbReference type="EMBL" id="NCKW01020186">
    <property type="protein sequence ID" value="POM58637.1"/>
    <property type="molecule type" value="Genomic_DNA"/>
</dbReference>
<comment type="caution">
    <text evidence="6">The sequence shown here is derived from an EMBL/GenBank/DDBJ whole genome shotgun (WGS) entry which is preliminary data.</text>
</comment>
<name>A0A2P4WZB4_9STRA</name>
<evidence type="ECO:0000313" key="7">
    <source>
        <dbReference type="Proteomes" id="UP000237271"/>
    </source>
</evidence>
<dbReference type="GO" id="GO:0005576">
    <property type="term" value="C:extracellular region"/>
    <property type="evidence" value="ECO:0007669"/>
    <property type="project" value="UniProtKB-SubCell"/>
</dbReference>
<dbReference type="Proteomes" id="UP000237271">
    <property type="component" value="Unassembled WGS sequence"/>
</dbReference>
<sequence>MNLQTVATILVVLLASCATATIDHDKMQPIPQPEPVTVSEKAAVLFKLNYTHQNLSVFPVNVGGEVTGGLKGTNGNDACKYAPKGSQVYGRSGWYKDHWAITYAWYFPKGFNWIGFPSRHHDWKSVIVWIDNPAVENPKILGVSMSKSDSDYRKETNVWANYFAGYRLAGRRYHRTVIYGSSTSLRFEYNVDLGTYLSFSRFFDGNYQDLIMWEQLPAAGREAFNNNDNFGRADVPFNDENYEKHLENAWLV</sequence>
<organism evidence="6 7">
    <name type="scientific">Phytophthora palmivora</name>
    <dbReference type="NCBI Taxonomy" id="4796"/>
    <lineage>
        <taxon>Eukaryota</taxon>
        <taxon>Sar</taxon>
        <taxon>Stramenopiles</taxon>
        <taxon>Oomycota</taxon>
        <taxon>Peronosporomycetes</taxon>
        <taxon>Peronosporales</taxon>
        <taxon>Peronosporaceae</taxon>
        <taxon>Phytophthora</taxon>
    </lineage>
</organism>
<keyword evidence="4" id="KW-0843">Virulence</keyword>
<evidence type="ECO:0000256" key="5">
    <source>
        <dbReference type="SAM" id="SignalP"/>
    </source>
</evidence>
<evidence type="ECO:0000256" key="3">
    <source>
        <dbReference type="ARBA" id="ARBA00022525"/>
    </source>
</evidence>
<dbReference type="InterPro" id="IPR008701">
    <property type="entry name" value="NPP1"/>
</dbReference>
<feature type="signal peptide" evidence="5">
    <location>
        <begin position="1"/>
        <end position="19"/>
    </location>
</feature>
<proteinExistence type="inferred from homology"/>
<comment type="subcellular location">
    <subcellularLocation>
        <location evidence="1">Secreted</location>
    </subcellularLocation>
</comment>
<evidence type="ECO:0000256" key="1">
    <source>
        <dbReference type="ARBA" id="ARBA00004613"/>
    </source>
</evidence>
<evidence type="ECO:0000256" key="2">
    <source>
        <dbReference type="ARBA" id="ARBA00009520"/>
    </source>
</evidence>
<keyword evidence="7" id="KW-1185">Reference proteome</keyword>
<evidence type="ECO:0008006" key="8">
    <source>
        <dbReference type="Google" id="ProtNLM"/>
    </source>
</evidence>
<dbReference type="AlphaFoldDB" id="A0A2P4WZB4"/>